<dbReference type="AlphaFoldDB" id="A0A519BGY5"/>
<dbReference type="PANTHER" id="PTHR44757">
    <property type="entry name" value="DIGUANYLATE CYCLASE DGCP"/>
    <property type="match status" value="1"/>
</dbReference>
<dbReference type="PANTHER" id="PTHR44757:SF2">
    <property type="entry name" value="BIOFILM ARCHITECTURE MAINTENANCE PROTEIN MBAA"/>
    <property type="match status" value="1"/>
</dbReference>
<dbReference type="PROSITE" id="PS50883">
    <property type="entry name" value="EAL"/>
    <property type="match status" value="1"/>
</dbReference>
<evidence type="ECO:0000259" key="7">
    <source>
        <dbReference type="PROSITE" id="PS50887"/>
    </source>
</evidence>
<proteinExistence type="predicted"/>
<dbReference type="Gene3D" id="1.10.490.10">
    <property type="entry name" value="Globins"/>
    <property type="match status" value="1"/>
</dbReference>
<accession>A0A519BGY5</accession>
<dbReference type="SMART" id="SM00052">
    <property type="entry name" value="EAL"/>
    <property type="match status" value="1"/>
</dbReference>
<dbReference type="InterPro" id="IPR029016">
    <property type="entry name" value="GAF-like_dom_sf"/>
</dbReference>
<dbReference type="Gene3D" id="3.30.450.20">
    <property type="entry name" value="PAS domain"/>
    <property type="match status" value="1"/>
</dbReference>
<dbReference type="Pfam" id="PF00990">
    <property type="entry name" value="GGDEF"/>
    <property type="match status" value="1"/>
</dbReference>
<dbReference type="InterPro" id="IPR000014">
    <property type="entry name" value="PAS"/>
</dbReference>
<evidence type="ECO:0000259" key="5">
    <source>
        <dbReference type="PROSITE" id="PS50113"/>
    </source>
</evidence>
<dbReference type="GO" id="GO:0019825">
    <property type="term" value="F:oxygen binding"/>
    <property type="evidence" value="ECO:0007669"/>
    <property type="project" value="InterPro"/>
</dbReference>
<gene>
    <name evidence="8" type="ORF">EVJ46_05820</name>
</gene>
<dbReference type="Pfam" id="PF00563">
    <property type="entry name" value="EAL"/>
    <property type="match status" value="2"/>
</dbReference>
<protein>
    <recommendedName>
        <fullName evidence="1">Diguanylate cyclase DosC</fullName>
    </recommendedName>
    <alternativeName>
        <fullName evidence="2">Direct oxygen-sensing cyclase</fullName>
    </alternativeName>
</protein>
<dbReference type="PROSITE" id="PS50112">
    <property type="entry name" value="PAS"/>
    <property type="match status" value="1"/>
</dbReference>
<evidence type="ECO:0000259" key="6">
    <source>
        <dbReference type="PROSITE" id="PS50883"/>
    </source>
</evidence>
<dbReference type="InterPro" id="IPR043128">
    <property type="entry name" value="Rev_trsase/Diguanyl_cyclase"/>
</dbReference>
<dbReference type="SUPFAM" id="SSF141868">
    <property type="entry name" value="EAL domain-like"/>
    <property type="match status" value="2"/>
</dbReference>
<evidence type="ECO:0000313" key="8">
    <source>
        <dbReference type="EMBL" id="RZD16531.1"/>
    </source>
</evidence>
<dbReference type="CDD" id="cd01948">
    <property type="entry name" value="EAL"/>
    <property type="match status" value="1"/>
</dbReference>
<dbReference type="InterPro" id="IPR052155">
    <property type="entry name" value="Biofilm_reg_signaling"/>
</dbReference>
<comment type="caution">
    <text evidence="8">The sequence shown here is derived from an EMBL/GenBank/DDBJ whole genome shotgun (WGS) entry which is preliminary data.</text>
</comment>
<dbReference type="InterPro" id="IPR012292">
    <property type="entry name" value="Globin/Proto"/>
</dbReference>
<evidence type="ECO:0000313" key="9">
    <source>
        <dbReference type="Proteomes" id="UP000316562"/>
    </source>
</evidence>
<feature type="domain" description="GGDEF" evidence="7">
    <location>
        <begin position="242"/>
        <end position="381"/>
    </location>
</feature>
<dbReference type="PROSITE" id="PS50887">
    <property type="entry name" value="GGDEF"/>
    <property type="match status" value="1"/>
</dbReference>
<sequence>MDSMDSNEIRTGNGDKNEIGIKEQNTAESNIAENNIVNNNTAENTVKIKIDTDAAADAAYNNYNYYTTADESNISKVSLIKDFNIIIKAVNAAKQGITIADISLPDQPLIFVNPAFLCLTGYPLNEIIGRNCRFLQGKDTDHDAVDKIRKAIKAGNEITVTLLNYKKDGTPFWNELRLSPVKDENGEVTHYIGLQLDVSKELEMRRQLEVAAVSDALTELPNRKALEEHLTQAVERANRSGLALGVGFIDIDDFKLINDTYGHQAGDNFLKTIAKRITLSIRKVDYAARIGGDEFIVIFENINKDNIDELKPLLDRLHDAISEPIVLSDGIIVKEEASMGLVVCFDGNCNDTAEIMRKADYALYAAKSAKANRKTWWVLADEAIPAVDIAKEYIDTPYGEEVARLLIPAKNKLLDIKDEFIELFYDSLAISDGPKEVLSELTNEEFDRLKLEQGNHFEKMIDPYLNMEEHKKIADAAGIIHVGSGIEIDWLIKSYDLYLNILQHNLMGSIRMRPALSIISRRLTLDARWQIEVYKELEKERNAAFKKIDDLVWKAINYGELIEGAVNILSGLKEICGVVIGRTDVQGIFRAEAINGIPIETYFTELDNGIGRPVMRDSGRPEGQGKIGEAYRTGEIQIVVNYIKDKSVLLWKDLYKSLNAKSAAMVPLKLDEEVFAVLVIFVPFVGGFGSPAHKEFLNYLHHIISLGLEKLKTSVDLPEMQSVSQRGIHRKLLHGGGLAMYYQPVINLKTGEFVKVEALARLKNGDTVLSPGQFLPSFKAECLYELYKKGLELMFEDYRLMLKENINVDVSINLPSYGLIDKRYAEITKKIIDGAKIFDTGSYTEDSFIQDIDIKSNKKINNKSTVASGNIRDKKRSGKLWIELLESDVLELNDIEKKFKPWIDMGVHFAEDDLGSGYSSLLRLRQLPFELVKIDQGLVRGAHHDPLTVIELIAHLTDLAQALDRVVVVEGLECRGLIEAATILGADFGQGYAIAKPMPVEDLVAWAHNAAKDGADYYIYSNLSVLPLSSSSSNADLGVNSDIKITFLGALANLLRFERRLKVVGISSLDNRAIISSEQCGLEDCIDKSNLKGTDLDEAHKILHNTAVKYDIHSAEYRSARENFIKLLRKYLPIDLNV</sequence>
<dbReference type="SMART" id="SM00267">
    <property type="entry name" value="GGDEF"/>
    <property type="match status" value="1"/>
</dbReference>
<evidence type="ECO:0000259" key="4">
    <source>
        <dbReference type="PROSITE" id="PS50112"/>
    </source>
</evidence>
<dbReference type="SUPFAM" id="SSF55073">
    <property type="entry name" value="Nucleotide cyclase"/>
    <property type="match status" value="1"/>
</dbReference>
<dbReference type="Proteomes" id="UP000316562">
    <property type="component" value="Unassembled WGS sequence"/>
</dbReference>
<dbReference type="Pfam" id="PF13426">
    <property type="entry name" value="PAS_9"/>
    <property type="match status" value="1"/>
</dbReference>
<dbReference type="EMBL" id="SGBC01000002">
    <property type="protein sequence ID" value="RZD16531.1"/>
    <property type="molecule type" value="Genomic_DNA"/>
</dbReference>
<dbReference type="SUPFAM" id="SSF55785">
    <property type="entry name" value="PYP-like sensor domain (PAS domain)"/>
    <property type="match status" value="1"/>
</dbReference>
<dbReference type="Pfam" id="PF11563">
    <property type="entry name" value="Protoglobin"/>
    <property type="match status" value="1"/>
</dbReference>
<dbReference type="SUPFAM" id="SSF46458">
    <property type="entry name" value="Globin-like"/>
    <property type="match status" value="1"/>
</dbReference>
<dbReference type="CDD" id="cd00130">
    <property type="entry name" value="PAS"/>
    <property type="match status" value="1"/>
</dbReference>
<evidence type="ECO:0000256" key="1">
    <source>
        <dbReference type="ARBA" id="ARBA00015125"/>
    </source>
</evidence>
<feature type="region of interest" description="Disordered" evidence="3">
    <location>
        <begin position="1"/>
        <end position="20"/>
    </location>
</feature>
<feature type="domain" description="PAC" evidence="5">
    <location>
        <begin position="156"/>
        <end position="210"/>
    </location>
</feature>
<dbReference type="InterPro" id="IPR000700">
    <property type="entry name" value="PAS-assoc_C"/>
</dbReference>
<dbReference type="PROSITE" id="PS50113">
    <property type="entry name" value="PAC"/>
    <property type="match status" value="1"/>
</dbReference>
<dbReference type="NCBIfam" id="TIGR00229">
    <property type="entry name" value="sensory_box"/>
    <property type="match status" value="1"/>
</dbReference>
<dbReference type="InterPro" id="IPR009050">
    <property type="entry name" value="Globin-like_sf"/>
</dbReference>
<dbReference type="CDD" id="cd01949">
    <property type="entry name" value="GGDEF"/>
    <property type="match status" value="1"/>
</dbReference>
<feature type="domain" description="EAL" evidence="6">
    <location>
        <begin position="721"/>
        <end position="1011"/>
    </location>
</feature>
<evidence type="ECO:0000256" key="2">
    <source>
        <dbReference type="ARBA" id="ARBA00029839"/>
    </source>
</evidence>
<name>A0A519BGY5_ACIG2</name>
<evidence type="ECO:0000256" key="3">
    <source>
        <dbReference type="SAM" id="MobiDB-lite"/>
    </source>
</evidence>
<feature type="compositionally biased region" description="Polar residues" evidence="3">
    <location>
        <begin position="1"/>
        <end position="10"/>
    </location>
</feature>
<dbReference type="SMART" id="SM00086">
    <property type="entry name" value="PAC"/>
    <property type="match status" value="1"/>
</dbReference>
<organism evidence="8 9">
    <name type="scientific">Acididesulfobacter guangdongensis</name>
    <dbReference type="NCBI Taxonomy" id="2597225"/>
    <lineage>
        <taxon>Bacteria</taxon>
        <taxon>Deltaproteobacteria</taxon>
        <taxon>Candidatus Acidulodesulfobacterales</taxon>
        <taxon>Candidatus Acididesulfobacter</taxon>
    </lineage>
</organism>
<dbReference type="InterPro" id="IPR001610">
    <property type="entry name" value="PAC"/>
</dbReference>
<dbReference type="NCBIfam" id="TIGR00254">
    <property type="entry name" value="GGDEF"/>
    <property type="match status" value="1"/>
</dbReference>
<dbReference type="InterPro" id="IPR000160">
    <property type="entry name" value="GGDEF_dom"/>
</dbReference>
<dbReference type="Gene3D" id="3.20.20.450">
    <property type="entry name" value="EAL domain"/>
    <property type="match status" value="1"/>
</dbReference>
<dbReference type="InterPro" id="IPR035965">
    <property type="entry name" value="PAS-like_dom_sf"/>
</dbReference>
<dbReference type="Gene3D" id="3.30.70.270">
    <property type="match status" value="1"/>
</dbReference>
<dbReference type="InterPro" id="IPR001633">
    <property type="entry name" value="EAL_dom"/>
</dbReference>
<dbReference type="InterPro" id="IPR035919">
    <property type="entry name" value="EAL_sf"/>
</dbReference>
<dbReference type="InterPro" id="IPR044398">
    <property type="entry name" value="Globin-sensor_dom"/>
</dbReference>
<dbReference type="Gene3D" id="3.30.450.40">
    <property type="match status" value="1"/>
</dbReference>
<reference evidence="8 9" key="1">
    <citation type="journal article" date="2019" name="ISME J.">
        <title>Insights into ecological role of a new deltaproteobacterial order Candidatus Acidulodesulfobacterales by metagenomics and metatranscriptomics.</title>
        <authorList>
            <person name="Tan S."/>
            <person name="Liu J."/>
            <person name="Fang Y."/>
            <person name="Hedlund B.P."/>
            <person name="Lian Z.H."/>
            <person name="Huang L.Y."/>
            <person name="Li J.T."/>
            <person name="Huang L.N."/>
            <person name="Li W.J."/>
            <person name="Jiang H.C."/>
            <person name="Dong H.L."/>
            <person name="Shu W.S."/>
        </authorList>
    </citation>
    <scope>NUCLEOTIDE SEQUENCE [LARGE SCALE GENOMIC DNA]</scope>
    <source>
        <strain evidence="8">AP2</strain>
    </source>
</reference>
<feature type="domain" description="PAS" evidence="4">
    <location>
        <begin position="82"/>
        <end position="155"/>
    </location>
</feature>
<dbReference type="SUPFAM" id="SSF55781">
    <property type="entry name" value="GAF domain-like"/>
    <property type="match status" value="1"/>
</dbReference>
<dbReference type="InterPro" id="IPR029787">
    <property type="entry name" value="Nucleotide_cyclase"/>
</dbReference>
<dbReference type="GO" id="GO:0020037">
    <property type="term" value="F:heme binding"/>
    <property type="evidence" value="ECO:0007669"/>
    <property type="project" value="InterPro"/>
</dbReference>